<dbReference type="Proteomes" id="UP000735874">
    <property type="component" value="Unassembled WGS sequence"/>
</dbReference>
<dbReference type="EMBL" id="MJFZ01000444">
    <property type="protein sequence ID" value="RAW29159.1"/>
    <property type="molecule type" value="Genomic_DNA"/>
</dbReference>
<evidence type="ECO:0000313" key="3">
    <source>
        <dbReference type="EMBL" id="KAG2967957.1"/>
    </source>
</evidence>
<dbReference type="Proteomes" id="UP000688947">
    <property type="component" value="Unassembled WGS sequence"/>
</dbReference>
<name>A0A329RXS9_9STRA</name>
<dbReference type="Proteomes" id="UP000697107">
    <property type="component" value="Unassembled WGS sequence"/>
</dbReference>
<proteinExistence type="predicted"/>
<accession>A0A329RXS9</accession>
<dbReference type="Proteomes" id="UP000251314">
    <property type="component" value="Unassembled WGS sequence"/>
</dbReference>
<dbReference type="OrthoDB" id="121181at2759"/>
<dbReference type="EMBL" id="RCMG01000881">
    <property type="protein sequence ID" value="KAG2843640.1"/>
    <property type="molecule type" value="Genomic_DNA"/>
</dbReference>
<dbReference type="VEuPathDB" id="FungiDB:PC110_g14476"/>
<dbReference type="EMBL" id="RCML01000895">
    <property type="protein sequence ID" value="KAG2967957.1"/>
    <property type="molecule type" value="Genomic_DNA"/>
</dbReference>
<evidence type="ECO:0000313" key="1">
    <source>
        <dbReference type="EMBL" id="KAG2843640.1"/>
    </source>
</evidence>
<protein>
    <submittedName>
        <fullName evidence="5">Uncharacterized protein</fullName>
    </submittedName>
</protein>
<gene>
    <name evidence="4" type="ORF">JG687_00017493</name>
    <name evidence="5" type="ORF">PC110_g14476</name>
    <name evidence="1" type="ORF">PC113_g18561</name>
    <name evidence="2" type="ORF">PC117_g19944</name>
    <name evidence="3" type="ORF">PC118_g18291</name>
</gene>
<evidence type="ECO:0000313" key="6">
    <source>
        <dbReference type="Proteomes" id="UP000251314"/>
    </source>
</evidence>
<reference evidence="1" key="2">
    <citation type="submission" date="2018-10" db="EMBL/GenBank/DDBJ databases">
        <title>Effector identification in a new, highly contiguous assembly of the strawberry crown rot pathogen Phytophthora cactorum.</title>
        <authorList>
            <person name="Armitage A.D."/>
            <person name="Nellist C.F."/>
            <person name="Bates H."/>
            <person name="Vickerstaff R.J."/>
            <person name="Harrison R.J."/>
        </authorList>
    </citation>
    <scope>NUCLEOTIDE SEQUENCE</scope>
    <source>
        <strain evidence="1">15-7</strain>
        <strain evidence="2">4040</strain>
        <strain evidence="3">P415</strain>
    </source>
</reference>
<reference evidence="4" key="3">
    <citation type="submission" date="2021-01" db="EMBL/GenBank/DDBJ databases">
        <title>Phytophthora aleatoria, a newly-described species from Pinus radiata is distinct from Phytophthora cactorum isolates based on comparative genomics.</title>
        <authorList>
            <person name="Mcdougal R."/>
            <person name="Panda P."/>
            <person name="Williams N."/>
            <person name="Studholme D.J."/>
        </authorList>
    </citation>
    <scope>NUCLEOTIDE SEQUENCE</scope>
    <source>
        <strain evidence="4">NZFS 3830</strain>
    </source>
</reference>
<sequence>MLVITQNDEQQEECQADELQHDQQLLDNASETSEVVEVASYNPCRWGSDTSASTHIVGSTQYFVAYHEFDKAMDHMQGFAKGGQAAAHGIGVIAPAVDAGDGALTIIFLEETR</sequence>
<comment type="caution">
    <text evidence="5">The sequence shown here is derived from an EMBL/GenBank/DDBJ whole genome shotgun (WGS) entry which is preliminary data.</text>
</comment>
<evidence type="ECO:0000313" key="4">
    <source>
        <dbReference type="EMBL" id="KAG6945093.1"/>
    </source>
</evidence>
<evidence type="ECO:0000313" key="5">
    <source>
        <dbReference type="EMBL" id="RAW29159.1"/>
    </source>
</evidence>
<keyword evidence="6" id="KW-1185">Reference proteome</keyword>
<reference evidence="5 6" key="1">
    <citation type="submission" date="2018-01" db="EMBL/GenBank/DDBJ databases">
        <title>Draft genome of the strawberry crown rot pathogen Phytophthora cactorum.</title>
        <authorList>
            <person name="Armitage A.D."/>
            <person name="Lysoe E."/>
            <person name="Nellist C.F."/>
            <person name="Harrison R.J."/>
            <person name="Brurberg M.B."/>
        </authorList>
    </citation>
    <scope>NUCLEOTIDE SEQUENCE [LARGE SCALE GENOMIC DNA]</scope>
    <source>
        <strain evidence="5 6">10300</strain>
    </source>
</reference>
<dbReference type="AlphaFoldDB" id="A0A329RXS9"/>
<dbReference type="EMBL" id="JAENGZ010002048">
    <property type="protein sequence ID" value="KAG6945093.1"/>
    <property type="molecule type" value="Genomic_DNA"/>
</dbReference>
<dbReference type="Proteomes" id="UP000736787">
    <property type="component" value="Unassembled WGS sequence"/>
</dbReference>
<evidence type="ECO:0000313" key="2">
    <source>
        <dbReference type="EMBL" id="KAG2908464.1"/>
    </source>
</evidence>
<dbReference type="EMBL" id="RCMK01000897">
    <property type="protein sequence ID" value="KAG2908464.1"/>
    <property type="molecule type" value="Genomic_DNA"/>
</dbReference>
<organism evidence="5 6">
    <name type="scientific">Phytophthora cactorum</name>
    <dbReference type="NCBI Taxonomy" id="29920"/>
    <lineage>
        <taxon>Eukaryota</taxon>
        <taxon>Sar</taxon>
        <taxon>Stramenopiles</taxon>
        <taxon>Oomycota</taxon>
        <taxon>Peronosporomycetes</taxon>
        <taxon>Peronosporales</taxon>
        <taxon>Peronosporaceae</taxon>
        <taxon>Phytophthora</taxon>
    </lineage>
</organism>